<comment type="caution">
    <text evidence="8">The sequence shown here is derived from an EMBL/GenBank/DDBJ whole genome shotgun (WGS) entry which is preliminary data.</text>
</comment>
<dbReference type="CDD" id="cd00082">
    <property type="entry name" value="HisKA"/>
    <property type="match status" value="1"/>
</dbReference>
<dbReference type="Gene3D" id="3.30.565.10">
    <property type="entry name" value="Histidine kinase-like ATPase, C-terminal domain"/>
    <property type="match status" value="1"/>
</dbReference>
<reference evidence="9" key="1">
    <citation type="journal article" date="2019" name="Int. J. Syst. Evol. Microbiol.">
        <title>The Global Catalogue of Microorganisms (GCM) 10K type strain sequencing project: providing services to taxonomists for standard genome sequencing and annotation.</title>
        <authorList>
            <consortium name="The Broad Institute Genomics Platform"/>
            <consortium name="The Broad Institute Genome Sequencing Center for Infectious Disease"/>
            <person name="Wu L."/>
            <person name="Ma J."/>
        </authorList>
    </citation>
    <scope>NUCLEOTIDE SEQUENCE [LARGE SCALE GENOMIC DNA]</scope>
    <source>
        <strain evidence="9">NBRC 102407</strain>
    </source>
</reference>
<evidence type="ECO:0000256" key="4">
    <source>
        <dbReference type="ARBA" id="ARBA00022553"/>
    </source>
</evidence>
<evidence type="ECO:0000256" key="1">
    <source>
        <dbReference type="ARBA" id="ARBA00000085"/>
    </source>
</evidence>
<evidence type="ECO:0000256" key="2">
    <source>
        <dbReference type="ARBA" id="ARBA00010587"/>
    </source>
</evidence>
<proteinExistence type="inferred from homology"/>
<dbReference type="SUPFAM" id="SSF47188">
    <property type="entry name" value="Hemerythrin-like"/>
    <property type="match status" value="1"/>
</dbReference>
<dbReference type="InterPro" id="IPR003661">
    <property type="entry name" value="HisK_dim/P_dom"/>
</dbReference>
<feature type="domain" description="Histidine kinase" evidence="7">
    <location>
        <begin position="230"/>
        <end position="467"/>
    </location>
</feature>
<evidence type="ECO:0000313" key="8">
    <source>
        <dbReference type="EMBL" id="GLT23355.1"/>
    </source>
</evidence>
<dbReference type="SMART" id="SM00387">
    <property type="entry name" value="HATPase_c"/>
    <property type="match status" value="1"/>
</dbReference>
<dbReference type="RefSeq" id="WP_284188561.1">
    <property type="nucleotide sequence ID" value="NZ_BSPX01000045.1"/>
</dbReference>
<dbReference type="InterPro" id="IPR035938">
    <property type="entry name" value="Hemerythrin-like_sf"/>
</dbReference>
<evidence type="ECO:0000256" key="5">
    <source>
        <dbReference type="ARBA" id="ARBA00022723"/>
    </source>
</evidence>
<gene>
    <name evidence="8" type="ORF">GCM10007933_28200</name>
</gene>
<accession>A0ABQ6FF30</accession>
<organism evidence="8 9">
    <name type="scientific">Zoogloea oryzae</name>
    <dbReference type="NCBI Taxonomy" id="310767"/>
    <lineage>
        <taxon>Bacteria</taxon>
        <taxon>Pseudomonadati</taxon>
        <taxon>Pseudomonadota</taxon>
        <taxon>Betaproteobacteria</taxon>
        <taxon>Rhodocyclales</taxon>
        <taxon>Zoogloeaceae</taxon>
        <taxon>Zoogloea</taxon>
    </lineage>
</organism>
<dbReference type="PANTHER" id="PTHR43065:SF50">
    <property type="entry name" value="HISTIDINE KINASE"/>
    <property type="match status" value="1"/>
</dbReference>
<dbReference type="EMBL" id="BSPX01000045">
    <property type="protein sequence ID" value="GLT23355.1"/>
    <property type="molecule type" value="Genomic_DNA"/>
</dbReference>
<dbReference type="PRINTS" id="PR00344">
    <property type="entry name" value="BCTRLSENSOR"/>
</dbReference>
<protein>
    <recommendedName>
        <fullName evidence="3">histidine kinase</fullName>
        <ecNumber evidence="3">2.7.13.3</ecNumber>
    </recommendedName>
</protein>
<evidence type="ECO:0000259" key="7">
    <source>
        <dbReference type="PROSITE" id="PS50109"/>
    </source>
</evidence>
<comment type="similarity">
    <text evidence="2">Belongs to the hemerythrin family.</text>
</comment>
<evidence type="ECO:0000256" key="3">
    <source>
        <dbReference type="ARBA" id="ARBA00012438"/>
    </source>
</evidence>
<dbReference type="InterPro" id="IPR005467">
    <property type="entry name" value="His_kinase_dom"/>
</dbReference>
<dbReference type="InterPro" id="IPR036890">
    <property type="entry name" value="HATPase_C_sf"/>
</dbReference>
<dbReference type="EC" id="2.7.13.3" evidence="3"/>
<dbReference type="Pfam" id="PF01814">
    <property type="entry name" value="Hemerythrin"/>
    <property type="match status" value="1"/>
</dbReference>
<dbReference type="PROSITE" id="PS50109">
    <property type="entry name" value="HIS_KIN"/>
    <property type="match status" value="1"/>
</dbReference>
<dbReference type="SUPFAM" id="SSF47384">
    <property type="entry name" value="Homodimeric domain of signal transducing histidine kinase"/>
    <property type="match status" value="1"/>
</dbReference>
<name>A0ABQ6FF30_9RHOO</name>
<keyword evidence="4" id="KW-0597">Phosphoprotein</keyword>
<dbReference type="InterPro" id="IPR003594">
    <property type="entry name" value="HATPase_dom"/>
</dbReference>
<evidence type="ECO:0000313" key="9">
    <source>
        <dbReference type="Proteomes" id="UP001157167"/>
    </source>
</evidence>
<dbReference type="InterPro" id="IPR012312">
    <property type="entry name" value="Hemerythrin-like"/>
</dbReference>
<dbReference type="NCBIfam" id="TIGR02481">
    <property type="entry name" value="hemeryth_dom"/>
    <property type="match status" value="1"/>
</dbReference>
<dbReference type="SUPFAM" id="SSF55874">
    <property type="entry name" value="ATPase domain of HSP90 chaperone/DNA topoisomerase II/histidine kinase"/>
    <property type="match status" value="1"/>
</dbReference>
<sequence length="467" mass="49666">MSQPARFAPFQWADYFETGFGEVDGQHHKLVDLVNALAQRAVGGADIKPGELAHVLDGLARYAVHHFATEEALMTQAGIDARHLDGHRHAHADFVAQVEAMRGASDATQVVPALYTFVTSWLTFHILDTDQSMARQLRAMEAGATAAEAYEAETGHSADPGNAALIGAVRSLLGLVAERNHELGRINASLEQRVAERTAQLTTANRDLRHTQQRLLEADKLAAVGQLAAGVAHEINNPLGYVAANLGALREYAERLLALVNTADRLAAGNGAWQAARAEADLDYIREDLPKLVDESHRGLARVGDIVHALQGFAAPGPMETAPASIEGLLDAAIAATAAGRRPGQQVRRGYGSLPTPAVNQTLLGEAFKALLDNASRALGGEPGTITVRAGKTGEHLVVDVEDTGCGMDEATRARVFEPFFTTRAVGQGRGLGLSSTYRIVSQHGGHIEVDSAPGKGSRFRVVLPIE</sequence>
<dbReference type="CDD" id="cd12107">
    <property type="entry name" value="Hemerythrin"/>
    <property type="match status" value="1"/>
</dbReference>
<dbReference type="InterPro" id="IPR012827">
    <property type="entry name" value="Hemerythrin_metal-bd"/>
</dbReference>
<keyword evidence="5" id="KW-0479">Metal-binding</keyword>
<keyword evidence="6" id="KW-0408">Iron</keyword>
<dbReference type="InterPro" id="IPR004358">
    <property type="entry name" value="Sig_transdc_His_kin-like_C"/>
</dbReference>
<dbReference type="Pfam" id="PF02518">
    <property type="entry name" value="HATPase_c"/>
    <property type="match status" value="1"/>
</dbReference>
<comment type="catalytic activity">
    <reaction evidence="1">
        <text>ATP + protein L-histidine = ADP + protein N-phospho-L-histidine.</text>
        <dbReference type="EC" id="2.7.13.3"/>
    </reaction>
</comment>
<keyword evidence="9" id="KW-1185">Reference proteome</keyword>
<dbReference type="Proteomes" id="UP001157167">
    <property type="component" value="Unassembled WGS sequence"/>
</dbReference>
<dbReference type="InterPro" id="IPR036097">
    <property type="entry name" value="HisK_dim/P_sf"/>
</dbReference>
<dbReference type="NCBIfam" id="NF033749">
    <property type="entry name" value="bact_hemeryth"/>
    <property type="match status" value="1"/>
</dbReference>
<evidence type="ECO:0000256" key="6">
    <source>
        <dbReference type="ARBA" id="ARBA00023004"/>
    </source>
</evidence>
<dbReference type="Gene3D" id="1.10.287.130">
    <property type="match status" value="1"/>
</dbReference>
<dbReference type="PANTHER" id="PTHR43065">
    <property type="entry name" value="SENSOR HISTIDINE KINASE"/>
    <property type="match status" value="1"/>
</dbReference>
<dbReference type="Gene3D" id="1.20.120.50">
    <property type="entry name" value="Hemerythrin-like"/>
    <property type="match status" value="1"/>
</dbReference>